<organism evidence="2 3">
    <name type="scientific">Paludisphaera borealis</name>
    <dbReference type="NCBI Taxonomy" id="1387353"/>
    <lineage>
        <taxon>Bacteria</taxon>
        <taxon>Pseudomonadati</taxon>
        <taxon>Planctomycetota</taxon>
        <taxon>Planctomycetia</taxon>
        <taxon>Isosphaerales</taxon>
        <taxon>Isosphaeraceae</taxon>
        <taxon>Paludisphaera</taxon>
    </lineage>
</organism>
<dbReference type="PROSITE" id="PS00409">
    <property type="entry name" value="PROKAR_NTER_METHYL"/>
    <property type="match status" value="1"/>
</dbReference>
<dbReference type="SUPFAM" id="SSF54523">
    <property type="entry name" value="Pili subunits"/>
    <property type="match status" value="1"/>
</dbReference>
<dbReference type="PANTHER" id="PTHR30093:SF2">
    <property type="entry name" value="TYPE II SECRETION SYSTEM PROTEIN H"/>
    <property type="match status" value="1"/>
</dbReference>
<sequence>MRTRRTGFTLIELLVVIAIIAVLIALLLPAVQSAREAARRAQCVNNLKQIGIACHNYISSFQVLPFGKGPTYGQFVPGTAAYARWSAHSQLLIYIEQGSLFNSINFNLAPETPGMAGDVPFMPPYQNTNRANATASRIQVSAFLCPSDANMPSTDWAGVNSYLGNMQTWACDLGDSNPSSVSPSDAPQGVFYYLSSVKLASITDGTSNTCFFSEKIRGNGQRDKDARSDSMVTAAPTSLNDTYTTCKTMNPATTTRLTHAQGASWVMGEMCCTQYNHVSTPNTATCAGLGFANNSMANMPMVVPPSSQHPGGVTSLFGDGSVKFIKDGVALMTWRALGTRNGGEVISSDAY</sequence>
<dbReference type="NCBIfam" id="TIGR02532">
    <property type="entry name" value="IV_pilin_GFxxxE"/>
    <property type="match status" value="1"/>
</dbReference>
<gene>
    <name evidence="2" type="ORF">BSF38_05317</name>
</gene>
<dbReference type="InterPro" id="IPR012902">
    <property type="entry name" value="N_methyl_site"/>
</dbReference>
<proteinExistence type="predicted"/>
<dbReference type="OrthoDB" id="217153at2"/>
<dbReference type="InterPro" id="IPR011453">
    <property type="entry name" value="DUF1559"/>
</dbReference>
<dbReference type="InterPro" id="IPR045584">
    <property type="entry name" value="Pilin-like"/>
</dbReference>
<dbReference type="InterPro" id="IPR027558">
    <property type="entry name" value="Pre_pil_HX9DG_C"/>
</dbReference>
<dbReference type="STRING" id="1387353.BSF38_05317"/>
<keyword evidence="3" id="KW-1185">Reference proteome</keyword>
<dbReference type="Pfam" id="PF07963">
    <property type="entry name" value="N_methyl"/>
    <property type="match status" value="1"/>
</dbReference>
<dbReference type="PANTHER" id="PTHR30093">
    <property type="entry name" value="GENERAL SECRETION PATHWAY PROTEIN G"/>
    <property type="match status" value="1"/>
</dbReference>
<protein>
    <recommendedName>
        <fullName evidence="1">DUF1559 domain-containing protein</fullName>
    </recommendedName>
</protein>
<evidence type="ECO:0000313" key="2">
    <source>
        <dbReference type="EMBL" id="APW63741.1"/>
    </source>
</evidence>
<feature type="domain" description="DUF1559" evidence="1">
    <location>
        <begin position="32"/>
        <end position="329"/>
    </location>
</feature>
<dbReference type="EMBL" id="CP019082">
    <property type="protein sequence ID" value="APW63741.1"/>
    <property type="molecule type" value="Genomic_DNA"/>
</dbReference>
<dbReference type="AlphaFoldDB" id="A0A1U7CXU8"/>
<reference evidence="3" key="1">
    <citation type="submission" date="2016-12" db="EMBL/GenBank/DDBJ databases">
        <title>Comparative genomics of four Isosphaeraceae planctomycetes: a common pool of plasmids and glycoside hydrolase genes.</title>
        <authorList>
            <person name="Ivanova A."/>
        </authorList>
    </citation>
    <scope>NUCLEOTIDE SEQUENCE [LARGE SCALE GENOMIC DNA]</scope>
    <source>
        <strain evidence="3">PX4</strain>
    </source>
</reference>
<dbReference type="RefSeq" id="WP_076350052.1">
    <property type="nucleotide sequence ID" value="NZ_CP019082.1"/>
</dbReference>
<evidence type="ECO:0000313" key="3">
    <source>
        <dbReference type="Proteomes" id="UP000186309"/>
    </source>
</evidence>
<name>A0A1U7CXU8_9BACT</name>
<dbReference type="Gene3D" id="3.30.700.10">
    <property type="entry name" value="Glycoprotein, Type 4 Pilin"/>
    <property type="match status" value="1"/>
</dbReference>
<dbReference type="KEGG" id="pbor:BSF38_05317"/>
<dbReference type="NCBIfam" id="TIGR04294">
    <property type="entry name" value="pre_pil_HX9DG"/>
    <property type="match status" value="1"/>
</dbReference>
<accession>A0A1U7CXU8</accession>
<dbReference type="Pfam" id="PF07596">
    <property type="entry name" value="SBP_bac_10"/>
    <property type="match status" value="1"/>
</dbReference>
<evidence type="ECO:0000259" key="1">
    <source>
        <dbReference type="Pfam" id="PF07596"/>
    </source>
</evidence>
<dbReference type="Proteomes" id="UP000186309">
    <property type="component" value="Chromosome"/>
</dbReference>